<dbReference type="InterPro" id="IPR021133">
    <property type="entry name" value="HEAT_type_2"/>
</dbReference>
<dbReference type="Proteomes" id="UP001525890">
    <property type="component" value="Unassembled WGS sequence"/>
</dbReference>
<dbReference type="InterPro" id="IPR000225">
    <property type="entry name" value="Armadillo"/>
</dbReference>
<dbReference type="Gene3D" id="1.25.10.10">
    <property type="entry name" value="Leucine-rich Repeat Variant"/>
    <property type="match status" value="5"/>
</dbReference>
<dbReference type="EMBL" id="JAMXFF010000008">
    <property type="protein sequence ID" value="MCT7966112.1"/>
    <property type="molecule type" value="Genomic_DNA"/>
</dbReference>
<dbReference type="InterPro" id="IPR009003">
    <property type="entry name" value="Peptidase_S1_PA"/>
</dbReference>
<dbReference type="InterPro" id="IPR016024">
    <property type="entry name" value="ARM-type_fold"/>
</dbReference>
<dbReference type="InterPro" id="IPR004155">
    <property type="entry name" value="PBS_lyase_HEAT"/>
</dbReference>
<evidence type="ECO:0000256" key="2">
    <source>
        <dbReference type="ARBA" id="ARBA00022737"/>
    </source>
</evidence>
<organism evidence="6 7">
    <name type="scientific">Laspinema palackyanum D2a</name>
    <dbReference type="NCBI Taxonomy" id="2953684"/>
    <lineage>
        <taxon>Bacteria</taxon>
        <taxon>Bacillati</taxon>
        <taxon>Cyanobacteriota</taxon>
        <taxon>Cyanophyceae</taxon>
        <taxon>Oscillatoriophycideae</taxon>
        <taxon>Oscillatoriales</taxon>
        <taxon>Laspinemataceae</taxon>
        <taxon>Laspinema</taxon>
        <taxon>Laspinema palackyanum</taxon>
    </lineage>
</organism>
<dbReference type="SMART" id="SM00185">
    <property type="entry name" value="ARM"/>
    <property type="match status" value="5"/>
</dbReference>
<dbReference type="PANTHER" id="PTHR12697">
    <property type="entry name" value="PBS LYASE HEAT-LIKE PROTEIN"/>
    <property type="match status" value="1"/>
</dbReference>
<dbReference type="SUPFAM" id="SSF50494">
    <property type="entry name" value="Trypsin-like serine proteases"/>
    <property type="match status" value="1"/>
</dbReference>
<dbReference type="Gene3D" id="2.40.10.10">
    <property type="entry name" value="Trypsin-like serine proteases"/>
    <property type="match status" value="2"/>
</dbReference>
<dbReference type="Gene3D" id="3.40.50.300">
    <property type="entry name" value="P-loop containing nucleotide triphosphate hydrolases"/>
    <property type="match status" value="1"/>
</dbReference>
<comment type="function">
    <text evidence="4">Catalyzes the hydroxylation of the N(6)-(4-aminobutyl)-L-lysine intermediate produced by deoxyhypusine synthase/DHPS on a critical lysine of the eukaryotic translation initiation factor 5A/eIF-5A. This is the second step of the post-translational modification of that lysine into an unusual amino acid residue named hypusine. Hypusination is unique to mature eIF-5A factor and is essential for its function.</text>
</comment>
<dbReference type="PROSITE" id="PS50077">
    <property type="entry name" value="HEAT_REPEAT"/>
    <property type="match status" value="2"/>
</dbReference>
<protein>
    <submittedName>
        <fullName evidence="6">HEAT repeat domain-containing protein</fullName>
    </submittedName>
</protein>
<name>A0ABT2MRR2_9CYAN</name>
<evidence type="ECO:0000313" key="6">
    <source>
        <dbReference type="EMBL" id="MCT7966112.1"/>
    </source>
</evidence>
<dbReference type="Pfam" id="PF13365">
    <property type="entry name" value="Trypsin_2"/>
    <property type="match status" value="1"/>
</dbReference>
<dbReference type="InterPro" id="IPR000357">
    <property type="entry name" value="HEAT"/>
</dbReference>
<sequence>MNGCGIDEIRSSMVKVFDGEKQTLVGSGFMIRADGYFITCHHVIYLLNTVEVEYQDKKYPAQWCEELSNPEVDIAILKIEVENAQAVTLINPANLSTGVTVYGFPNSQQRNFREGFDVSASDIRQSAPLNTVSTYPTLKLDCNNPWNVLPKEESSFLSHRLNAKVERGTSGGPVFSAELGGVVGVIQCSKSDESYVIRWDNITAQLEALGLEPRHNAIRQFLEAIETQFQNLRVFHTQQPIVLKDQYIPIEVTLERRYRHQVETTWGYAESEEEQKRAYALKGMEEESRRVQVPWEEAKTKHQRMIVLADPGMGKSTLLKMEAVSQARQERQKLSEPQGIDRVVFPLFLRLSKLQDIDAEIIDAIPQLIEQDYRKHWRDIEPFLRKKLELGQCLLLLDGLDEVPMESRNCLREKLDRFARSYPCPLIVTSRIVGYSGGFVADAKEVEIVPFNPEQLQRYIQTWFVNAAESIQDEMVSASRLIEELKRKPQIQGLAQNPLLLSLICSLYQAKKLTFTTRRVQLYEQAVECMLKEWRGNRKLQLEGKIEAKLFFLETLAYGFSCQGQEIFTRRELYDAIKQGKNADSDLQKYSTEELMAELSEEDGIIQKLTPDSKNYLFLHRTFQEYFSAAYLNRVMARDPQQGMALVRAHFWDYDWHETVTLLAGLLKNPIPLLEEITQEKDDIFGSLLLLAGRCLAECQNLSHPVSEDICDRLYQLWHRYPRLNFISSTVVTLGQNNLQMSQKLQNACISNANSEVRSYAAEALGKVGTPEPIPALIAALGDSAWSVRYDAAEALGKVGTPEVLPALIAALGDSTWDVRRKVAEALRKIDTPEAIPALIAALRDSNSEVRIYAAVALGKIGIPEAVPALIAALRDSTSEVVWNATEALGKIVTPEAVSALIAALRNSGSEVRYYSAVALRKIGIPEAVTALIAALRDSNSEVRYYAADALGYIGTPEAVPALIAALRDSNSGVRMYAADALGYIGTPEAVTALMADLRHSHPEVRYYAAVALGHIDTPEAIPALIEALRDSNSDVRRNAAVALGKISSPEAVPALFEALKDSNSDVRRNAAVALRKIGTPEAVAALIPFLRDSNWSVRKNAADALVNIGIPQAVTALLAALRDSNWDVRRNAADALGKIDTLEAVTALIEALHDSHWLVRKNAAVALGKIGTLDTLKQIISSPLIDVYQAEIFELVRILVIRYYKEKVPFIPLYPEVILLVRSKDF</sequence>
<dbReference type="PROSITE" id="PS50837">
    <property type="entry name" value="NACHT"/>
    <property type="match status" value="1"/>
</dbReference>
<gene>
    <name evidence="6" type="ORF">NG799_07180</name>
</gene>
<dbReference type="PROSITE" id="PS50176">
    <property type="entry name" value="ARM_REPEAT"/>
    <property type="match status" value="1"/>
</dbReference>
<dbReference type="Pfam" id="PF02985">
    <property type="entry name" value="HEAT"/>
    <property type="match status" value="1"/>
</dbReference>
<feature type="domain" description="NACHT" evidence="5">
    <location>
        <begin position="303"/>
        <end position="431"/>
    </location>
</feature>
<dbReference type="InterPro" id="IPR011989">
    <property type="entry name" value="ARM-like"/>
</dbReference>
<proteinExistence type="predicted"/>
<dbReference type="PANTHER" id="PTHR12697:SF5">
    <property type="entry name" value="DEOXYHYPUSINE HYDROXYLASE"/>
    <property type="match status" value="1"/>
</dbReference>
<keyword evidence="3" id="KW-0605">Phycobilisome</keyword>
<dbReference type="RefSeq" id="WP_368005763.1">
    <property type="nucleotide sequence ID" value="NZ_JAMXFF010000008.1"/>
</dbReference>
<keyword evidence="1" id="KW-0042">Antenna complex</keyword>
<evidence type="ECO:0000256" key="3">
    <source>
        <dbReference type="ARBA" id="ARBA00022738"/>
    </source>
</evidence>
<dbReference type="SUPFAM" id="SSF48371">
    <property type="entry name" value="ARM repeat"/>
    <property type="match status" value="1"/>
</dbReference>
<evidence type="ECO:0000256" key="1">
    <source>
        <dbReference type="ARBA" id="ARBA00022549"/>
    </source>
</evidence>
<keyword evidence="7" id="KW-1185">Reference proteome</keyword>
<dbReference type="InterPro" id="IPR007111">
    <property type="entry name" value="NACHT_NTPase"/>
</dbReference>
<reference evidence="6 7" key="1">
    <citation type="journal article" date="2022" name="Front. Microbiol.">
        <title>High genomic differentiation and limited gene flow indicate recent cryptic speciation within the genus Laspinema (cyanobacteria).</title>
        <authorList>
            <person name="Stanojkovic A."/>
            <person name="Skoupy S."/>
            <person name="Skaloud P."/>
            <person name="Dvorak P."/>
        </authorList>
    </citation>
    <scope>NUCLEOTIDE SEQUENCE [LARGE SCALE GENOMIC DNA]</scope>
    <source>
        <strain evidence="6 7">D2a</strain>
    </source>
</reference>
<evidence type="ECO:0000313" key="7">
    <source>
        <dbReference type="Proteomes" id="UP001525890"/>
    </source>
</evidence>
<evidence type="ECO:0000259" key="5">
    <source>
        <dbReference type="PROSITE" id="PS50837"/>
    </source>
</evidence>
<evidence type="ECO:0000256" key="4">
    <source>
        <dbReference type="ARBA" id="ARBA00045876"/>
    </source>
</evidence>
<dbReference type="SUPFAM" id="SSF52540">
    <property type="entry name" value="P-loop containing nucleoside triphosphate hydrolases"/>
    <property type="match status" value="1"/>
</dbReference>
<dbReference type="InterPro" id="IPR043504">
    <property type="entry name" value="Peptidase_S1_PA_chymotrypsin"/>
</dbReference>
<keyword evidence="2" id="KW-0677">Repeat</keyword>
<dbReference type="SMART" id="SM00567">
    <property type="entry name" value="EZ_HEAT"/>
    <property type="match status" value="14"/>
</dbReference>
<accession>A0ABT2MRR2</accession>
<comment type="caution">
    <text evidence="6">The sequence shown here is derived from an EMBL/GenBank/DDBJ whole genome shotgun (WGS) entry which is preliminary data.</text>
</comment>
<dbReference type="Pfam" id="PF05729">
    <property type="entry name" value="NACHT"/>
    <property type="match status" value="1"/>
</dbReference>
<dbReference type="Pfam" id="PF13646">
    <property type="entry name" value="HEAT_2"/>
    <property type="match status" value="4"/>
</dbReference>
<dbReference type="InterPro" id="IPR027417">
    <property type="entry name" value="P-loop_NTPase"/>
</dbReference>